<feature type="region of interest" description="Disordered" evidence="1">
    <location>
        <begin position="180"/>
        <end position="200"/>
    </location>
</feature>
<organism evidence="2 3">
    <name type="scientific">Athelia psychrophila</name>
    <dbReference type="NCBI Taxonomy" id="1759441"/>
    <lineage>
        <taxon>Eukaryota</taxon>
        <taxon>Fungi</taxon>
        <taxon>Dikarya</taxon>
        <taxon>Basidiomycota</taxon>
        <taxon>Agaricomycotina</taxon>
        <taxon>Agaricomycetes</taxon>
        <taxon>Agaricomycetidae</taxon>
        <taxon>Atheliales</taxon>
        <taxon>Atheliaceae</taxon>
        <taxon>Athelia</taxon>
    </lineage>
</organism>
<proteinExistence type="predicted"/>
<name>A0A166MXM9_9AGAM</name>
<protein>
    <submittedName>
        <fullName evidence="2">Uncharacterized protein</fullName>
    </submittedName>
</protein>
<feature type="compositionally biased region" description="Polar residues" evidence="1">
    <location>
        <begin position="186"/>
        <end position="200"/>
    </location>
</feature>
<dbReference type="Proteomes" id="UP000076532">
    <property type="component" value="Unassembled WGS sequence"/>
</dbReference>
<dbReference type="AlphaFoldDB" id="A0A166MXM9"/>
<sequence length="313" mass="33946">MDAGIRACNAAHVSVDIGFVEPLGCGGRAVAGACSAPMRRDSREGGRACKEILTGEEAVLRILGGRGSRTVDWDGAVAAGASVRVILERHATPTVRLCWGCELKELVHGIPGGLCVSRVHELLRGWDTRMSQDGCARICVVEFPKRAHTWGSSTYEVGKRRWGDATRLAREPKGEVHLFAEERQRSSASTEQAPLQSSRSLKCGVDYSEDTNVDIASNSVNGKENVGVQAPKPPWLLPAWTSFSLQYTCTISSQKKIKARGPLLSREAPTKTTPALGASNPVTPSTRTYVARRRFPPSYLSSTFKLIRFIGIL</sequence>
<keyword evidence="3" id="KW-1185">Reference proteome</keyword>
<gene>
    <name evidence="2" type="ORF">FIBSPDRAFT_888879</name>
</gene>
<evidence type="ECO:0000313" key="3">
    <source>
        <dbReference type="Proteomes" id="UP000076532"/>
    </source>
</evidence>
<accession>A0A166MXM9</accession>
<evidence type="ECO:0000256" key="1">
    <source>
        <dbReference type="SAM" id="MobiDB-lite"/>
    </source>
</evidence>
<evidence type="ECO:0000313" key="2">
    <source>
        <dbReference type="EMBL" id="KZP24436.1"/>
    </source>
</evidence>
<dbReference type="EMBL" id="KV417526">
    <property type="protein sequence ID" value="KZP24436.1"/>
    <property type="molecule type" value="Genomic_DNA"/>
</dbReference>
<reference evidence="2 3" key="1">
    <citation type="journal article" date="2016" name="Mol. Biol. Evol.">
        <title>Comparative Genomics of Early-Diverging Mushroom-Forming Fungi Provides Insights into the Origins of Lignocellulose Decay Capabilities.</title>
        <authorList>
            <person name="Nagy L.G."/>
            <person name="Riley R."/>
            <person name="Tritt A."/>
            <person name="Adam C."/>
            <person name="Daum C."/>
            <person name="Floudas D."/>
            <person name="Sun H."/>
            <person name="Yadav J.S."/>
            <person name="Pangilinan J."/>
            <person name="Larsson K.H."/>
            <person name="Matsuura K."/>
            <person name="Barry K."/>
            <person name="Labutti K."/>
            <person name="Kuo R."/>
            <person name="Ohm R.A."/>
            <person name="Bhattacharya S.S."/>
            <person name="Shirouzu T."/>
            <person name="Yoshinaga Y."/>
            <person name="Martin F.M."/>
            <person name="Grigoriev I.V."/>
            <person name="Hibbett D.S."/>
        </authorList>
    </citation>
    <scope>NUCLEOTIDE SEQUENCE [LARGE SCALE GENOMIC DNA]</scope>
    <source>
        <strain evidence="2 3">CBS 109695</strain>
    </source>
</reference>